<evidence type="ECO:0000256" key="8">
    <source>
        <dbReference type="ARBA" id="ARBA00022989"/>
    </source>
</evidence>
<sequence length="204" mass="22859">MVSSRRNTTASLFLWTGLLLFAGLSLEPLLRMPASLFLYHPILMVGTMIFITEGIALLQAPTLPASAHKQRKTWHGYFQAIGLIVIEAGFTAIYVTKDRNNKPHFSTIHGQLGVMCVMWFTAQAIFGSILAYFPRLVGNISQKKQYWNWHRQGGYVLLGLMWITSQTGVRSTSMLALQRDPILINFHWLALGLVSLGLLLPSTL</sequence>
<feature type="domain" description="Cytochrome b561" evidence="12">
    <location>
        <begin position="1"/>
        <end position="204"/>
    </location>
</feature>
<evidence type="ECO:0000256" key="9">
    <source>
        <dbReference type="ARBA" id="ARBA00023004"/>
    </source>
</evidence>
<dbReference type="Proteomes" id="UP000077315">
    <property type="component" value="Unassembled WGS sequence"/>
</dbReference>
<protein>
    <recommendedName>
        <fullName evidence="12">Cytochrome b561 domain-containing protein</fullName>
    </recommendedName>
</protein>
<dbReference type="GO" id="GO:0140575">
    <property type="term" value="F:transmembrane monodehydroascorbate reductase activity"/>
    <property type="evidence" value="ECO:0007669"/>
    <property type="project" value="InterPro"/>
</dbReference>
<feature type="transmembrane region" description="Helical" evidence="11">
    <location>
        <begin position="77"/>
        <end position="96"/>
    </location>
</feature>
<evidence type="ECO:0000256" key="3">
    <source>
        <dbReference type="ARBA" id="ARBA00022448"/>
    </source>
</evidence>
<keyword evidence="14" id="KW-1185">Reference proteome</keyword>
<dbReference type="CDD" id="cd08761">
    <property type="entry name" value="Cyt_b561_CYB561D2_like"/>
    <property type="match status" value="1"/>
</dbReference>
<keyword evidence="7" id="KW-0249">Electron transport</keyword>
<evidence type="ECO:0000313" key="14">
    <source>
        <dbReference type="Proteomes" id="UP000077315"/>
    </source>
</evidence>
<dbReference type="InParanoid" id="A0A167JXA6"/>
<keyword evidence="8 11" id="KW-1133">Transmembrane helix</keyword>
<dbReference type="Gene3D" id="1.20.120.1770">
    <property type="match status" value="1"/>
</dbReference>
<evidence type="ECO:0000256" key="5">
    <source>
        <dbReference type="ARBA" id="ARBA00022692"/>
    </source>
</evidence>
<dbReference type="PROSITE" id="PS50939">
    <property type="entry name" value="CYTOCHROME_B561"/>
    <property type="match status" value="1"/>
</dbReference>
<evidence type="ECO:0000313" key="13">
    <source>
        <dbReference type="EMBL" id="OAD66857.1"/>
    </source>
</evidence>
<comment type="subcellular location">
    <subcellularLocation>
        <location evidence="2">Membrane</location>
        <topology evidence="2">Multi-pass membrane protein</topology>
    </subcellularLocation>
</comment>
<feature type="transmembrane region" description="Helical" evidence="11">
    <location>
        <begin position="108"/>
        <end position="133"/>
    </location>
</feature>
<dbReference type="VEuPathDB" id="FungiDB:PHYBLDRAFT_189203"/>
<evidence type="ECO:0000259" key="12">
    <source>
        <dbReference type="PROSITE" id="PS50939"/>
    </source>
</evidence>
<feature type="transmembrane region" description="Helical" evidence="11">
    <location>
        <begin position="36"/>
        <end position="57"/>
    </location>
</feature>
<dbReference type="PANTHER" id="PTHR15422:SF45">
    <property type="entry name" value="CYTOCHROME B561 DOMAIN-CONTAINING PROTEIN"/>
    <property type="match status" value="1"/>
</dbReference>
<accession>A0A167JXA6</accession>
<evidence type="ECO:0000256" key="11">
    <source>
        <dbReference type="SAM" id="Phobius"/>
    </source>
</evidence>
<keyword evidence="3" id="KW-0813">Transport</keyword>
<keyword evidence="10 11" id="KW-0472">Membrane</keyword>
<dbReference type="OrthoDB" id="432881at2759"/>
<evidence type="ECO:0000256" key="2">
    <source>
        <dbReference type="ARBA" id="ARBA00004141"/>
    </source>
</evidence>
<keyword evidence="4" id="KW-0349">Heme</keyword>
<gene>
    <name evidence="13" type="ORF">PHYBLDRAFT_189203</name>
</gene>
<dbReference type="PANTHER" id="PTHR15422">
    <property type="entry name" value="OS05G0565100 PROTEIN"/>
    <property type="match status" value="1"/>
</dbReference>
<name>A0A167JXA6_PHYB8</name>
<dbReference type="GO" id="GO:0016020">
    <property type="term" value="C:membrane"/>
    <property type="evidence" value="ECO:0007669"/>
    <property type="project" value="UniProtKB-SubCell"/>
</dbReference>
<dbReference type="RefSeq" id="XP_018284897.1">
    <property type="nucleotide sequence ID" value="XM_018439619.1"/>
</dbReference>
<dbReference type="GeneID" id="29000525"/>
<feature type="transmembrane region" description="Helical" evidence="11">
    <location>
        <begin position="154"/>
        <end position="176"/>
    </location>
</feature>
<evidence type="ECO:0000256" key="1">
    <source>
        <dbReference type="ARBA" id="ARBA00001970"/>
    </source>
</evidence>
<keyword evidence="6" id="KW-0479">Metal-binding</keyword>
<dbReference type="AlphaFoldDB" id="A0A167JXA6"/>
<dbReference type="InterPro" id="IPR045150">
    <property type="entry name" value="CYB561D1/2"/>
</dbReference>
<evidence type="ECO:0000256" key="7">
    <source>
        <dbReference type="ARBA" id="ARBA00022982"/>
    </source>
</evidence>
<evidence type="ECO:0000256" key="4">
    <source>
        <dbReference type="ARBA" id="ARBA00022617"/>
    </source>
</evidence>
<feature type="transmembrane region" description="Helical" evidence="11">
    <location>
        <begin position="182"/>
        <end position="200"/>
    </location>
</feature>
<dbReference type="EMBL" id="KV441000">
    <property type="protein sequence ID" value="OAD66857.1"/>
    <property type="molecule type" value="Genomic_DNA"/>
</dbReference>
<dbReference type="Pfam" id="PF03188">
    <property type="entry name" value="Cytochrom_B561"/>
    <property type="match status" value="1"/>
</dbReference>
<organism evidence="13 14">
    <name type="scientific">Phycomyces blakesleeanus (strain ATCC 8743b / DSM 1359 / FGSC 10004 / NBRC 33097 / NRRL 1555)</name>
    <dbReference type="NCBI Taxonomy" id="763407"/>
    <lineage>
        <taxon>Eukaryota</taxon>
        <taxon>Fungi</taxon>
        <taxon>Fungi incertae sedis</taxon>
        <taxon>Mucoromycota</taxon>
        <taxon>Mucoromycotina</taxon>
        <taxon>Mucoromycetes</taxon>
        <taxon>Mucorales</taxon>
        <taxon>Phycomycetaceae</taxon>
        <taxon>Phycomyces</taxon>
    </lineage>
</organism>
<keyword evidence="9" id="KW-0408">Iron</keyword>
<evidence type="ECO:0000256" key="10">
    <source>
        <dbReference type="ARBA" id="ARBA00023136"/>
    </source>
</evidence>
<comment type="cofactor">
    <cofactor evidence="1">
        <name>heme b</name>
        <dbReference type="ChEBI" id="CHEBI:60344"/>
    </cofactor>
</comment>
<keyword evidence="5 11" id="KW-0812">Transmembrane</keyword>
<reference evidence="14" key="1">
    <citation type="submission" date="2015-06" db="EMBL/GenBank/DDBJ databases">
        <title>Expansion of signal transduction pathways in fungi by whole-genome duplication.</title>
        <authorList>
            <consortium name="DOE Joint Genome Institute"/>
            <person name="Corrochano L.M."/>
            <person name="Kuo A."/>
            <person name="Marcet-Houben M."/>
            <person name="Polaino S."/>
            <person name="Salamov A."/>
            <person name="Villalobos J.M."/>
            <person name="Alvarez M.I."/>
            <person name="Avalos J."/>
            <person name="Benito E.P."/>
            <person name="Benoit I."/>
            <person name="Burger G."/>
            <person name="Camino L.P."/>
            <person name="Canovas D."/>
            <person name="Cerda-Olmedo E."/>
            <person name="Cheng J.-F."/>
            <person name="Dominguez A."/>
            <person name="Elias M."/>
            <person name="Eslava A.P."/>
            <person name="Glaser F."/>
            <person name="Grimwood J."/>
            <person name="Gutierrez G."/>
            <person name="Heitman J."/>
            <person name="Henrissat B."/>
            <person name="Iturriaga E.A."/>
            <person name="Lang B.F."/>
            <person name="Lavin J.L."/>
            <person name="Lee S."/>
            <person name="Li W."/>
            <person name="Lindquist E."/>
            <person name="Lopez-Garcia S."/>
            <person name="Luque E.M."/>
            <person name="Marcos A.T."/>
            <person name="Martin J."/>
            <person name="McCluskey K."/>
            <person name="Medina H.R."/>
            <person name="Miralles-Duran A."/>
            <person name="Miyazaki A."/>
            <person name="Munoz-Torres E."/>
            <person name="Oguiza J.A."/>
            <person name="Ohm R."/>
            <person name="Olmedo M."/>
            <person name="Orejas M."/>
            <person name="Ortiz-Castellanos L."/>
            <person name="Pisabarro A.G."/>
            <person name="Rodriguez-Romero J."/>
            <person name="Ruiz-Herrera J."/>
            <person name="Ruiz-Vazquez R."/>
            <person name="Sanz C."/>
            <person name="Schackwitz W."/>
            <person name="Schmutz J."/>
            <person name="Shahriari M."/>
            <person name="Shelest E."/>
            <person name="Silva-Franco F."/>
            <person name="Soanes D."/>
            <person name="Syed K."/>
            <person name="Tagua V.G."/>
            <person name="Talbot N.J."/>
            <person name="Thon M."/>
            <person name="De vries R.P."/>
            <person name="Wiebenga A."/>
            <person name="Yadav J.S."/>
            <person name="Braun E.L."/>
            <person name="Baker S."/>
            <person name="Garre V."/>
            <person name="Horwitz B."/>
            <person name="Torres-Martinez S."/>
            <person name="Idnurm A."/>
            <person name="Herrera-Estrella A."/>
            <person name="Gabaldon T."/>
            <person name="Grigoriev I.V."/>
        </authorList>
    </citation>
    <scope>NUCLEOTIDE SEQUENCE [LARGE SCALE GENOMIC DNA]</scope>
    <source>
        <strain evidence="14">NRRL 1555(-)</strain>
    </source>
</reference>
<dbReference type="SMART" id="SM00665">
    <property type="entry name" value="B561"/>
    <property type="match status" value="1"/>
</dbReference>
<dbReference type="GO" id="GO:0046872">
    <property type="term" value="F:metal ion binding"/>
    <property type="evidence" value="ECO:0007669"/>
    <property type="project" value="UniProtKB-KW"/>
</dbReference>
<evidence type="ECO:0000256" key="6">
    <source>
        <dbReference type="ARBA" id="ARBA00022723"/>
    </source>
</evidence>
<proteinExistence type="predicted"/>
<dbReference type="InterPro" id="IPR006593">
    <property type="entry name" value="Cyt_b561/ferric_Rdtase_TM"/>
</dbReference>